<dbReference type="Proteomes" id="UP000292385">
    <property type="component" value="Unassembled WGS sequence"/>
</dbReference>
<evidence type="ECO:0000259" key="3">
    <source>
        <dbReference type="Pfam" id="PF12802"/>
    </source>
</evidence>
<keyword evidence="1" id="KW-0472">Membrane</keyword>
<feature type="transmembrane region" description="Helical" evidence="1">
    <location>
        <begin position="216"/>
        <end position="232"/>
    </location>
</feature>
<dbReference type="InterPro" id="IPR000835">
    <property type="entry name" value="HTH_MarR-typ"/>
</dbReference>
<feature type="domain" description="HTH marR-type" evidence="3">
    <location>
        <begin position="8"/>
        <end position="54"/>
    </location>
</feature>
<evidence type="ECO:0000313" key="4">
    <source>
        <dbReference type="EMBL" id="TCC20940.1"/>
    </source>
</evidence>
<keyword evidence="1" id="KW-0812">Transmembrane</keyword>
<dbReference type="Pfam" id="PF12802">
    <property type="entry name" value="MarR_2"/>
    <property type="match status" value="1"/>
</dbReference>
<keyword evidence="1" id="KW-1133">Transmembrane helix</keyword>
<dbReference type="Pfam" id="PF08044">
    <property type="entry name" value="DUF1707"/>
    <property type="match status" value="1"/>
</dbReference>
<dbReference type="InterPro" id="IPR012551">
    <property type="entry name" value="DUF1707_SHOCT-like"/>
</dbReference>
<comment type="caution">
    <text evidence="4">The sequence shown here is derived from an EMBL/GenBank/DDBJ whole genome shotgun (WGS) entry which is preliminary data.</text>
</comment>
<dbReference type="RefSeq" id="WP_131464821.1">
    <property type="nucleotide sequence ID" value="NZ_SJJY01000006.1"/>
</dbReference>
<dbReference type="Gene3D" id="1.10.10.10">
    <property type="entry name" value="Winged helix-like DNA-binding domain superfamily/Winged helix DNA-binding domain"/>
    <property type="match status" value="1"/>
</dbReference>
<keyword evidence="5" id="KW-1185">Reference proteome</keyword>
<organism evidence="4 5">
    <name type="scientific">Kribbella speibonae</name>
    <dbReference type="NCBI Taxonomy" id="1572660"/>
    <lineage>
        <taxon>Bacteria</taxon>
        <taxon>Bacillati</taxon>
        <taxon>Actinomycetota</taxon>
        <taxon>Actinomycetes</taxon>
        <taxon>Propionibacteriales</taxon>
        <taxon>Kribbellaceae</taxon>
        <taxon>Kribbella</taxon>
    </lineage>
</organism>
<dbReference type="InterPro" id="IPR036388">
    <property type="entry name" value="WH-like_DNA-bd_sf"/>
</dbReference>
<name>A0ABY2A1L3_9ACTN</name>
<dbReference type="SUPFAM" id="SSF46785">
    <property type="entry name" value="Winged helix' DNA-binding domain"/>
    <property type="match status" value="1"/>
</dbReference>
<protein>
    <submittedName>
        <fullName evidence="4">DUF1707 domain-containing protein</fullName>
    </submittedName>
</protein>
<feature type="domain" description="DUF1707" evidence="2">
    <location>
        <begin position="141"/>
        <end position="189"/>
    </location>
</feature>
<reference evidence="4 5" key="1">
    <citation type="submission" date="2019-02" db="EMBL/GenBank/DDBJ databases">
        <title>Kribbella capetownensis sp. nov. and Kribbella speibonae sp. nov., isolated from soil.</title>
        <authorList>
            <person name="Curtis S.M."/>
            <person name="Norton I."/>
            <person name="Everest G.J."/>
            <person name="Meyers P.R."/>
        </authorList>
    </citation>
    <scope>NUCLEOTIDE SEQUENCE [LARGE SCALE GENOMIC DNA]</scope>
    <source>
        <strain evidence="4 5">SK5</strain>
    </source>
</reference>
<evidence type="ECO:0000256" key="1">
    <source>
        <dbReference type="SAM" id="Phobius"/>
    </source>
</evidence>
<evidence type="ECO:0000313" key="5">
    <source>
        <dbReference type="Proteomes" id="UP000292385"/>
    </source>
</evidence>
<gene>
    <name evidence="4" type="ORF">E0H58_26745</name>
</gene>
<sequence length="265" mass="28917">MAIDAILEHVLLRHLEHAPLTRAELVRRTGVGDDTLQTALNELVDGSYVVRRSQQGLPTEYELTANGAIRLKVVTELVQSPGAAIGKAITRMVAAAIVEGTDGPPVTAQPPVKAQRPAGVRWPAGVRRPRPPADAGKLVLTDADRSFCSAALAQQVATGRILEAEAQRRSHLLYAARTRADLAAVFANLEPPDLDAPRPEPEPVEWRPDWPRYRQFVPSLVLMLVFAGVLAYSRSGLLLWAVYFVVVIGNLGSMYRAWRKGDSKP</sequence>
<evidence type="ECO:0000259" key="2">
    <source>
        <dbReference type="Pfam" id="PF08044"/>
    </source>
</evidence>
<dbReference type="EMBL" id="SJJY01000006">
    <property type="protein sequence ID" value="TCC20940.1"/>
    <property type="molecule type" value="Genomic_DNA"/>
</dbReference>
<dbReference type="InterPro" id="IPR036390">
    <property type="entry name" value="WH_DNA-bd_sf"/>
</dbReference>
<proteinExistence type="predicted"/>
<feature type="transmembrane region" description="Helical" evidence="1">
    <location>
        <begin position="238"/>
        <end position="258"/>
    </location>
</feature>
<accession>A0ABY2A1L3</accession>